<reference evidence="1" key="1">
    <citation type="submission" date="2018-11" db="EMBL/GenBank/DDBJ databases">
        <authorList>
            <consortium name="Pathogen Informatics"/>
        </authorList>
    </citation>
    <scope>NUCLEOTIDE SEQUENCE</scope>
</reference>
<name>A0A3S5AG35_9PLAT</name>
<protein>
    <submittedName>
        <fullName evidence="1">Uncharacterized protein</fullName>
    </submittedName>
</protein>
<dbReference type="EMBL" id="CAAALY010025182">
    <property type="protein sequence ID" value="VEL15607.1"/>
    <property type="molecule type" value="Genomic_DNA"/>
</dbReference>
<evidence type="ECO:0000313" key="2">
    <source>
        <dbReference type="Proteomes" id="UP000784294"/>
    </source>
</evidence>
<gene>
    <name evidence="1" type="ORF">PXEA_LOCUS9047</name>
</gene>
<organism evidence="1 2">
    <name type="scientific">Protopolystoma xenopodis</name>
    <dbReference type="NCBI Taxonomy" id="117903"/>
    <lineage>
        <taxon>Eukaryota</taxon>
        <taxon>Metazoa</taxon>
        <taxon>Spiralia</taxon>
        <taxon>Lophotrochozoa</taxon>
        <taxon>Platyhelminthes</taxon>
        <taxon>Monogenea</taxon>
        <taxon>Polyopisthocotylea</taxon>
        <taxon>Polystomatidea</taxon>
        <taxon>Polystomatidae</taxon>
        <taxon>Protopolystoma</taxon>
    </lineage>
</organism>
<dbReference type="Proteomes" id="UP000784294">
    <property type="component" value="Unassembled WGS sequence"/>
</dbReference>
<proteinExistence type="predicted"/>
<comment type="caution">
    <text evidence="1">The sequence shown here is derived from an EMBL/GenBank/DDBJ whole genome shotgun (WGS) entry which is preliminary data.</text>
</comment>
<keyword evidence="2" id="KW-1185">Reference proteome</keyword>
<accession>A0A3S5AG35</accession>
<evidence type="ECO:0000313" key="1">
    <source>
        <dbReference type="EMBL" id="VEL15607.1"/>
    </source>
</evidence>
<dbReference type="AlphaFoldDB" id="A0A3S5AG35"/>
<sequence length="163" mass="18198">MLGAGVDPQLILHPCLVGVSCEEGRLEKQSWRQKQISLWRQNAHFKLDVSDQRTKSVGGVVQVEAGGAGWQHDRPRAWYQNPPRPKLPQTQATSPIVFQTEEPVAILRPHSRCQTLLPGADRRPPPVVRRSVGVGLNLQDWVVAEFLGAKACNPFWRGHDMDG</sequence>